<dbReference type="PANTHER" id="PTHR10131:SF138">
    <property type="entry name" value="RE66324P"/>
    <property type="match status" value="1"/>
</dbReference>
<sequence>MASQSIHLNSKFCDRTVGFNARNKDLLGLAFLCRICSLILRDPVQLLCGHRQCKSCVESIDGEVVKCPECKKESLKREVLLDRGFKNDMQTLAITCSLCDWNGLLKEYETHLQQVHPNRTCEYCNKKFGSTNSPDLHKASKCDEITVSCALKEFGCSEPVLRVAMPTHYMTEQHQNAIMTFVRRFIFQLASDKHRGNSGMGMSMDVDIMPHSTTLMIPHDNNNKSAQLQEICEIIDILAGGIETLNEDIQRLSTESLHIQNTTDGLTKNFTTLQLSVQEQNIFLDGIKPNQEILHQDVASLKQKVEDMQYISYDGTLIWKITAVKEKMIDAQSERQTSIYSPPFYSSPIGYKMRARLYLNGDGNARRTHLSLFFVLMRSINGDVQFSVGKQSETIRQQFWATIYKECLMCKSQNIAFHLWRCRCSFNGDDKQFDTSIKLTY</sequence>
<dbReference type="Pfam" id="PF21355">
    <property type="entry name" value="TRAF-mep_MATH"/>
    <property type="match status" value="1"/>
</dbReference>
<dbReference type="InterPro" id="IPR013083">
    <property type="entry name" value="Znf_RING/FYVE/PHD"/>
</dbReference>
<gene>
    <name evidence="7" type="ORF">JXQ802_LOCUS24332</name>
    <name evidence="8" type="ORF">JXQ802_LOCUS24608</name>
    <name evidence="6" type="ORF">PYM288_LOCUS10830</name>
</gene>
<dbReference type="Gene3D" id="3.30.40.10">
    <property type="entry name" value="Zinc/RING finger domain, C3HC4 (zinc finger)"/>
    <property type="match status" value="2"/>
</dbReference>
<evidence type="ECO:0000259" key="5">
    <source>
        <dbReference type="PROSITE" id="PS50089"/>
    </source>
</evidence>
<dbReference type="SUPFAM" id="SSF57850">
    <property type="entry name" value="RING/U-box"/>
    <property type="match status" value="1"/>
</dbReference>
<evidence type="ECO:0000256" key="3">
    <source>
        <dbReference type="ARBA" id="ARBA00022833"/>
    </source>
</evidence>
<evidence type="ECO:0000313" key="9">
    <source>
        <dbReference type="Proteomes" id="UP000663870"/>
    </source>
</evidence>
<dbReference type="SUPFAM" id="SSF49599">
    <property type="entry name" value="TRAF domain-like"/>
    <property type="match status" value="1"/>
</dbReference>
<dbReference type="InterPro" id="IPR008974">
    <property type="entry name" value="TRAF-like"/>
</dbReference>
<keyword evidence="2 4" id="KW-0863">Zinc-finger</keyword>
<dbReference type="Proteomes" id="UP000663870">
    <property type="component" value="Unassembled WGS sequence"/>
</dbReference>
<name>A0A814WYN6_9BILA</name>
<dbReference type="PANTHER" id="PTHR10131">
    <property type="entry name" value="TNF RECEPTOR ASSOCIATED FACTOR"/>
    <property type="match status" value="1"/>
</dbReference>
<evidence type="ECO:0000313" key="8">
    <source>
        <dbReference type="EMBL" id="CAF1204427.1"/>
    </source>
</evidence>
<protein>
    <recommendedName>
        <fullName evidence="5">RING-type domain-containing protein</fullName>
    </recommendedName>
</protein>
<evidence type="ECO:0000256" key="2">
    <source>
        <dbReference type="ARBA" id="ARBA00022771"/>
    </source>
</evidence>
<organism evidence="8 9">
    <name type="scientific">Rotaria sordida</name>
    <dbReference type="NCBI Taxonomy" id="392033"/>
    <lineage>
        <taxon>Eukaryota</taxon>
        <taxon>Metazoa</taxon>
        <taxon>Spiralia</taxon>
        <taxon>Gnathifera</taxon>
        <taxon>Rotifera</taxon>
        <taxon>Eurotatoria</taxon>
        <taxon>Bdelloidea</taxon>
        <taxon>Philodinida</taxon>
        <taxon>Philodinidae</taxon>
        <taxon>Rotaria</taxon>
    </lineage>
</organism>
<evidence type="ECO:0000256" key="4">
    <source>
        <dbReference type="PROSITE-ProRule" id="PRU00175"/>
    </source>
</evidence>
<dbReference type="EMBL" id="CAJNOL010000805">
    <property type="protein sequence ID" value="CAF1204427.1"/>
    <property type="molecule type" value="Genomic_DNA"/>
</dbReference>
<dbReference type="SMART" id="SM00184">
    <property type="entry name" value="RING"/>
    <property type="match status" value="1"/>
</dbReference>
<feature type="domain" description="RING-type" evidence="5">
    <location>
        <begin position="33"/>
        <end position="71"/>
    </location>
</feature>
<proteinExistence type="predicted"/>
<keyword evidence="9" id="KW-1185">Reference proteome</keyword>
<dbReference type="Gene3D" id="2.60.210.10">
    <property type="entry name" value="Apoptosis, Tumor Necrosis Factor Receptor Associated Protein 2, Chain A"/>
    <property type="match status" value="1"/>
</dbReference>
<dbReference type="PROSITE" id="PS50089">
    <property type="entry name" value="ZF_RING_2"/>
    <property type="match status" value="1"/>
</dbReference>
<dbReference type="InterPro" id="IPR001841">
    <property type="entry name" value="Znf_RING"/>
</dbReference>
<dbReference type="GO" id="GO:0005164">
    <property type="term" value="F:tumor necrosis factor receptor binding"/>
    <property type="evidence" value="ECO:0007669"/>
    <property type="project" value="TreeGrafter"/>
</dbReference>
<accession>A0A814WYN6</accession>
<evidence type="ECO:0000313" key="7">
    <source>
        <dbReference type="EMBL" id="CAF1199429.1"/>
    </source>
</evidence>
<dbReference type="InterPro" id="IPR049342">
    <property type="entry name" value="TRAF1-6_MATH_dom"/>
</dbReference>
<dbReference type="GO" id="GO:0008270">
    <property type="term" value="F:zinc ion binding"/>
    <property type="evidence" value="ECO:0007669"/>
    <property type="project" value="UniProtKB-KW"/>
</dbReference>
<evidence type="ECO:0000256" key="1">
    <source>
        <dbReference type="ARBA" id="ARBA00022723"/>
    </source>
</evidence>
<dbReference type="GO" id="GO:0009898">
    <property type="term" value="C:cytoplasmic side of plasma membrane"/>
    <property type="evidence" value="ECO:0007669"/>
    <property type="project" value="TreeGrafter"/>
</dbReference>
<dbReference type="Proteomes" id="UP000663854">
    <property type="component" value="Unassembled WGS sequence"/>
</dbReference>
<dbReference type="AlphaFoldDB" id="A0A814WYN6"/>
<reference evidence="8" key="1">
    <citation type="submission" date="2021-02" db="EMBL/GenBank/DDBJ databases">
        <authorList>
            <person name="Nowell W R."/>
        </authorList>
    </citation>
    <scope>NUCLEOTIDE SEQUENCE</scope>
</reference>
<evidence type="ECO:0000313" key="6">
    <source>
        <dbReference type="EMBL" id="CAF0926718.1"/>
    </source>
</evidence>
<dbReference type="EMBL" id="CAJNOL010000787">
    <property type="protein sequence ID" value="CAF1199429.1"/>
    <property type="molecule type" value="Genomic_DNA"/>
</dbReference>
<comment type="caution">
    <text evidence="8">The sequence shown here is derived from an EMBL/GenBank/DDBJ whole genome shotgun (WGS) entry which is preliminary data.</text>
</comment>
<keyword evidence="3" id="KW-0862">Zinc</keyword>
<dbReference type="InterPro" id="IPR018957">
    <property type="entry name" value="Znf_C3HC4_RING-type"/>
</dbReference>
<keyword evidence="1" id="KW-0479">Metal-binding</keyword>
<dbReference type="GO" id="GO:0043122">
    <property type="term" value="P:regulation of canonical NF-kappaB signal transduction"/>
    <property type="evidence" value="ECO:0007669"/>
    <property type="project" value="TreeGrafter"/>
</dbReference>
<dbReference type="EMBL" id="CAJNOH010000174">
    <property type="protein sequence ID" value="CAF0926718.1"/>
    <property type="molecule type" value="Genomic_DNA"/>
</dbReference>
<dbReference type="Pfam" id="PF00097">
    <property type="entry name" value="zf-C3HC4"/>
    <property type="match status" value="1"/>
</dbReference>